<evidence type="ECO:0000313" key="3">
    <source>
        <dbReference type="Proteomes" id="UP001169764"/>
    </source>
</evidence>
<protein>
    <recommendedName>
        <fullName evidence="4">DUF4175 domain-containing protein</fullName>
    </recommendedName>
</protein>
<gene>
    <name evidence="2" type="ORF">Q4F19_02805</name>
</gene>
<sequence>MPDPKLILDEFLFDLGSNLLTAFAVALLILGVAVAIPATWRWWVALPVAVVVGVCLTIVFVLLGMPFLDGFGLAFPVSFGPLHLAIAILLSGAAFAIVRKRRGPIDRSGIPKPDSWYDRP</sequence>
<feature type="transmembrane region" description="Helical" evidence="1">
    <location>
        <begin position="73"/>
        <end position="98"/>
    </location>
</feature>
<dbReference type="Proteomes" id="UP001169764">
    <property type="component" value="Unassembled WGS sequence"/>
</dbReference>
<comment type="caution">
    <text evidence="2">The sequence shown here is derived from an EMBL/GenBank/DDBJ whole genome shotgun (WGS) entry which is preliminary data.</text>
</comment>
<keyword evidence="1" id="KW-1133">Transmembrane helix</keyword>
<evidence type="ECO:0000256" key="1">
    <source>
        <dbReference type="SAM" id="Phobius"/>
    </source>
</evidence>
<keyword evidence="1" id="KW-0472">Membrane</keyword>
<evidence type="ECO:0000313" key="2">
    <source>
        <dbReference type="EMBL" id="MDO6413302.1"/>
    </source>
</evidence>
<dbReference type="RefSeq" id="WP_303539613.1">
    <property type="nucleotide sequence ID" value="NZ_JAUOTP010000001.1"/>
</dbReference>
<keyword evidence="1" id="KW-0812">Transmembrane</keyword>
<dbReference type="EMBL" id="JAUOTP010000001">
    <property type="protein sequence ID" value="MDO6413302.1"/>
    <property type="molecule type" value="Genomic_DNA"/>
</dbReference>
<accession>A0ABT8Y4Q8</accession>
<reference evidence="2" key="1">
    <citation type="submission" date="2023-07" db="EMBL/GenBank/DDBJ databases">
        <authorList>
            <person name="Kim M."/>
        </authorList>
    </citation>
    <scope>NUCLEOTIDE SEQUENCE</scope>
    <source>
        <strain evidence="2">BIUV-7</strain>
    </source>
</reference>
<organism evidence="2 3">
    <name type="scientific">Sphingomonas natans</name>
    <dbReference type="NCBI Taxonomy" id="3063330"/>
    <lineage>
        <taxon>Bacteria</taxon>
        <taxon>Pseudomonadati</taxon>
        <taxon>Pseudomonadota</taxon>
        <taxon>Alphaproteobacteria</taxon>
        <taxon>Sphingomonadales</taxon>
        <taxon>Sphingomonadaceae</taxon>
        <taxon>Sphingomonas</taxon>
    </lineage>
</organism>
<feature type="transmembrane region" description="Helical" evidence="1">
    <location>
        <begin position="15"/>
        <end position="36"/>
    </location>
</feature>
<proteinExistence type="predicted"/>
<evidence type="ECO:0008006" key="4">
    <source>
        <dbReference type="Google" id="ProtNLM"/>
    </source>
</evidence>
<feature type="transmembrane region" description="Helical" evidence="1">
    <location>
        <begin position="43"/>
        <end position="67"/>
    </location>
</feature>
<keyword evidence="3" id="KW-1185">Reference proteome</keyword>
<name>A0ABT8Y4Q8_9SPHN</name>